<keyword evidence="1" id="KW-1133">Transmembrane helix</keyword>
<name>A0A8T0HPJ3_CERPU</name>
<gene>
    <name evidence="2" type="ORF">KC19_VG130800</name>
</gene>
<evidence type="ECO:0000313" key="2">
    <source>
        <dbReference type="EMBL" id="KAG0572860.1"/>
    </source>
</evidence>
<evidence type="ECO:0000256" key="1">
    <source>
        <dbReference type="SAM" id="Phobius"/>
    </source>
</evidence>
<evidence type="ECO:0000313" key="3">
    <source>
        <dbReference type="Proteomes" id="UP000822688"/>
    </source>
</evidence>
<proteinExistence type="predicted"/>
<organism evidence="2 3">
    <name type="scientific">Ceratodon purpureus</name>
    <name type="common">Fire moss</name>
    <name type="synonym">Dicranum purpureum</name>
    <dbReference type="NCBI Taxonomy" id="3225"/>
    <lineage>
        <taxon>Eukaryota</taxon>
        <taxon>Viridiplantae</taxon>
        <taxon>Streptophyta</taxon>
        <taxon>Embryophyta</taxon>
        <taxon>Bryophyta</taxon>
        <taxon>Bryophytina</taxon>
        <taxon>Bryopsida</taxon>
        <taxon>Dicranidae</taxon>
        <taxon>Pseudoditrichales</taxon>
        <taxon>Ditrichaceae</taxon>
        <taxon>Ceratodon</taxon>
    </lineage>
</organism>
<reference evidence="2" key="1">
    <citation type="submission" date="2020-06" db="EMBL/GenBank/DDBJ databases">
        <title>WGS assembly of Ceratodon purpureus strain R40.</title>
        <authorList>
            <person name="Carey S.B."/>
            <person name="Jenkins J."/>
            <person name="Shu S."/>
            <person name="Lovell J.T."/>
            <person name="Sreedasyam A."/>
            <person name="Maumus F."/>
            <person name="Tiley G.P."/>
            <person name="Fernandez-Pozo N."/>
            <person name="Barry K."/>
            <person name="Chen C."/>
            <person name="Wang M."/>
            <person name="Lipzen A."/>
            <person name="Daum C."/>
            <person name="Saski C.A."/>
            <person name="Payton A.C."/>
            <person name="Mcbreen J.C."/>
            <person name="Conrad R.E."/>
            <person name="Kollar L.M."/>
            <person name="Olsson S."/>
            <person name="Huttunen S."/>
            <person name="Landis J.B."/>
            <person name="Wickett N.J."/>
            <person name="Johnson M.G."/>
            <person name="Rensing S.A."/>
            <person name="Grimwood J."/>
            <person name="Schmutz J."/>
            <person name="Mcdaniel S.F."/>
        </authorList>
    </citation>
    <scope>NUCLEOTIDE SEQUENCE</scope>
    <source>
        <strain evidence="2">R40</strain>
    </source>
</reference>
<keyword evidence="1" id="KW-0472">Membrane</keyword>
<dbReference type="Proteomes" id="UP000822688">
    <property type="component" value="Chromosome V"/>
</dbReference>
<keyword evidence="3" id="KW-1185">Reference proteome</keyword>
<sequence length="143" mass="16332">MSSMLLISINLLITMPCNLLRWIFFLTLVVVYVFFSALAVTFLPYVTSFLRAIARVLKCCCVNVFFSDTIALKRREIGHFVNLHVTLYNFAIGEESSPLLFRQSLKHVQHPKDFGSALECNRAPYCLCSHIVVRARLACLLTR</sequence>
<comment type="caution">
    <text evidence="2">The sequence shown here is derived from an EMBL/GenBank/DDBJ whole genome shotgun (WGS) entry which is preliminary data.</text>
</comment>
<accession>A0A8T0HPJ3</accession>
<keyword evidence="1" id="KW-0812">Transmembrane</keyword>
<dbReference type="AlphaFoldDB" id="A0A8T0HPJ3"/>
<dbReference type="EMBL" id="CM026426">
    <property type="protein sequence ID" value="KAG0572860.1"/>
    <property type="molecule type" value="Genomic_DNA"/>
</dbReference>
<protein>
    <submittedName>
        <fullName evidence="2">Uncharacterized protein</fullName>
    </submittedName>
</protein>
<feature type="transmembrane region" description="Helical" evidence="1">
    <location>
        <begin position="20"/>
        <end position="46"/>
    </location>
</feature>